<dbReference type="EMBL" id="VSSQ01015564">
    <property type="protein sequence ID" value="MPM56065.1"/>
    <property type="molecule type" value="Genomic_DNA"/>
</dbReference>
<sequence>MQLAAGAAGHLGQHDDHRQVEVGQSADELRLERLEPPVHAAHAVPDHVDLVLDRPAAHLPDVGLELLDQLPVVATDLQAAGVQ</sequence>
<dbReference type="AlphaFoldDB" id="A0A645AS08"/>
<feature type="compositionally biased region" description="Low complexity" evidence="1">
    <location>
        <begin position="1"/>
        <end position="11"/>
    </location>
</feature>
<protein>
    <submittedName>
        <fullName evidence="2">Uncharacterized protein</fullName>
    </submittedName>
</protein>
<feature type="region of interest" description="Disordered" evidence="1">
    <location>
        <begin position="1"/>
        <end position="30"/>
    </location>
</feature>
<organism evidence="2">
    <name type="scientific">bioreactor metagenome</name>
    <dbReference type="NCBI Taxonomy" id="1076179"/>
    <lineage>
        <taxon>unclassified sequences</taxon>
        <taxon>metagenomes</taxon>
        <taxon>ecological metagenomes</taxon>
    </lineage>
</organism>
<reference evidence="2" key="1">
    <citation type="submission" date="2019-08" db="EMBL/GenBank/DDBJ databases">
        <authorList>
            <person name="Kucharzyk K."/>
            <person name="Murdoch R.W."/>
            <person name="Higgins S."/>
            <person name="Loffler F."/>
        </authorList>
    </citation>
    <scope>NUCLEOTIDE SEQUENCE</scope>
</reference>
<gene>
    <name evidence="2" type="ORF">SDC9_102864</name>
</gene>
<accession>A0A645AS08</accession>
<evidence type="ECO:0000256" key="1">
    <source>
        <dbReference type="SAM" id="MobiDB-lite"/>
    </source>
</evidence>
<comment type="caution">
    <text evidence="2">The sequence shown here is derived from an EMBL/GenBank/DDBJ whole genome shotgun (WGS) entry which is preliminary data.</text>
</comment>
<proteinExistence type="predicted"/>
<evidence type="ECO:0000313" key="2">
    <source>
        <dbReference type="EMBL" id="MPM56065.1"/>
    </source>
</evidence>
<name>A0A645AS08_9ZZZZ</name>